<dbReference type="InterPro" id="IPR011650">
    <property type="entry name" value="Peptidase_M20_dimer"/>
</dbReference>
<evidence type="ECO:0000256" key="5">
    <source>
        <dbReference type="ARBA" id="ARBA00022801"/>
    </source>
</evidence>
<organism evidence="10 11">
    <name type="scientific">Acetoanaerobium pronyense</name>
    <dbReference type="NCBI Taxonomy" id="1482736"/>
    <lineage>
        <taxon>Bacteria</taxon>
        <taxon>Bacillati</taxon>
        <taxon>Bacillota</taxon>
        <taxon>Clostridia</taxon>
        <taxon>Peptostreptococcales</taxon>
        <taxon>Filifactoraceae</taxon>
        <taxon>Acetoanaerobium</taxon>
    </lineage>
</organism>
<proteinExistence type="inferred from homology"/>
<protein>
    <submittedName>
        <fullName evidence="10">Dipeptidase</fullName>
    </submittedName>
</protein>
<dbReference type="InterPro" id="IPR050072">
    <property type="entry name" value="Peptidase_M20A"/>
</dbReference>
<evidence type="ECO:0000256" key="2">
    <source>
        <dbReference type="ARBA" id="ARBA00006247"/>
    </source>
</evidence>
<dbReference type="InterPro" id="IPR002933">
    <property type="entry name" value="Peptidase_M20"/>
</dbReference>
<dbReference type="Pfam" id="PF07687">
    <property type="entry name" value="M20_dimer"/>
    <property type="match status" value="1"/>
</dbReference>
<accession>A0ABS4KHP5</accession>
<dbReference type="SUPFAM" id="SSF55031">
    <property type="entry name" value="Bacterial exopeptidase dimerisation domain"/>
    <property type="match status" value="1"/>
</dbReference>
<dbReference type="PANTHER" id="PTHR43808:SF31">
    <property type="entry name" value="N-ACETYL-L-CITRULLINE DEACETYLASE"/>
    <property type="match status" value="1"/>
</dbReference>
<keyword evidence="3" id="KW-0645">Protease</keyword>
<dbReference type="PANTHER" id="PTHR43808">
    <property type="entry name" value="ACETYLORNITHINE DEACETYLASE"/>
    <property type="match status" value="1"/>
</dbReference>
<keyword evidence="8" id="KW-0482">Metalloprotease</keyword>
<comment type="similarity">
    <text evidence="2">Belongs to the peptidase M20A family.</text>
</comment>
<evidence type="ECO:0000313" key="10">
    <source>
        <dbReference type="EMBL" id="MBP2026781.1"/>
    </source>
</evidence>
<keyword evidence="11" id="KW-1185">Reference proteome</keyword>
<name>A0ABS4KHP5_9FIRM</name>
<dbReference type="RefSeq" id="WP_209659142.1">
    <property type="nucleotide sequence ID" value="NZ_JAGGLI010000004.1"/>
</dbReference>
<sequence length="443" mass="49436">MKRFNEEKYKEDMIKDIISIVDIPSVYTEDDSPYPFGKPIQEALEKTIELSKKLGFKTTIDPEGYYGYAEIGEGEELVGILGHLDVVTAEDLENWTYNPFEAKYVDGKIYGRGVQDDKGPTIATMYAAKQLLDEGYKFNKRLRFIFGTDEENLWRGIQKYMEKEEKPSFGFTPDSVFPMIHAEKGLLQLVLTGDGRNDLKIQAGNSFNALADKATIEMENLDEVEHILKKLGFEYKCEGNKLTVIGKSAHSAKPEAGINAINRLAVALKKAGFKIPAAEFISDVLGTSHYGENIVGEWKDFSGKLTINVGMLTINEEKSEISLDIRIPVSFEKEEFVENLSKFLDKYKLTSSERDFLGAIHVPLDHVLVKTLGDVFNEVTGLDSTPLTSGGATYARAMPNCVAFGAVLPGKPKTEHQANEYIDIEDFMTATTIYLNAIAKLVE</sequence>
<keyword evidence="4" id="KW-0479">Metal-binding</keyword>
<comment type="caution">
    <text evidence="10">The sequence shown here is derived from an EMBL/GenBank/DDBJ whole genome shotgun (WGS) entry which is preliminary data.</text>
</comment>
<evidence type="ECO:0000256" key="3">
    <source>
        <dbReference type="ARBA" id="ARBA00022670"/>
    </source>
</evidence>
<reference evidence="10 11" key="1">
    <citation type="submission" date="2021-03" db="EMBL/GenBank/DDBJ databases">
        <title>Genomic Encyclopedia of Type Strains, Phase IV (KMG-IV): sequencing the most valuable type-strain genomes for metagenomic binning, comparative biology and taxonomic classification.</title>
        <authorList>
            <person name="Goeker M."/>
        </authorList>
    </citation>
    <scope>NUCLEOTIDE SEQUENCE [LARGE SCALE GENOMIC DNA]</scope>
    <source>
        <strain evidence="10 11">DSM 27512</strain>
    </source>
</reference>
<comment type="cofactor">
    <cofactor evidence="1">
        <name>Zn(2+)</name>
        <dbReference type="ChEBI" id="CHEBI:29105"/>
    </cofactor>
</comment>
<evidence type="ECO:0000256" key="4">
    <source>
        <dbReference type="ARBA" id="ARBA00022723"/>
    </source>
</evidence>
<evidence type="ECO:0000313" key="11">
    <source>
        <dbReference type="Proteomes" id="UP001314903"/>
    </source>
</evidence>
<evidence type="ECO:0000259" key="9">
    <source>
        <dbReference type="Pfam" id="PF07687"/>
    </source>
</evidence>
<dbReference type="InterPro" id="IPR036264">
    <property type="entry name" value="Bact_exopeptidase_dim_dom"/>
</dbReference>
<dbReference type="Gene3D" id="3.30.70.360">
    <property type="match status" value="2"/>
</dbReference>
<dbReference type="Pfam" id="PF01546">
    <property type="entry name" value="Peptidase_M20"/>
    <property type="match status" value="1"/>
</dbReference>
<dbReference type="InterPro" id="IPR010964">
    <property type="entry name" value="M20A_pepV-rel"/>
</dbReference>
<gene>
    <name evidence="10" type="ORF">J2Z35_000572</name>
</gene>
<dbReference type="Gene3D" id="3.40.630.10">
    <property type="entry name" value="Zn peptidases"/>
    <property type="match status" value="1"/>
</dbReference>
<feature type="domain" description="Peptidase M20 dimerisation" evidence="9">
    <location>
        <begin position="241"/>
        <end position="346"/>
    </location>
</feature>
<keyword evidence="7" id="KW-0224">Dipeptidase</keyword>
<evidence type="ECO:0000256" key="6">
    <source>
        <dbReference type="ARBA" id="ARBA00022833"/>
    </source>
</evidence>
<evidence type="ECO:0000256" key="8">
    <source>
        <dbReference type="ARBA" id="ARBA00023049"/>
    </source>
</evidence>
<evidence type="ECO:0000256" key="1">
    <source>
        <dbReference type="ARBA" id="ARBA00001947"/>
    </source>
</evidence>
<dbReference type="PROSITE" id="PS00758">
    <property type="entry name" value="ARGE_DAPE_CPG2_1"/>
    <property type="match status" value="1"/>
</dbReference>
<keyword evidence="6" id="KW-0862">Zinc</keyword>
<dbReference type="Proteomes" id="UP001314903">
    <property type="component" value="Unassembled WGS sequence"/>
</dbReference>
<dbReference type="InterPro" id="IPR001261">
    <property type="entry name" value="ArgE/DapE_CS"/>
</dbReference>
<dbReference type="SUPFAM" id="SSF53187">
    <property type="entry name" value="Zn-dependent exopeptidases"/>
    <property type="match status" value="1"/>
</dbReference>
<keyword evidence="5" id="KW-0378">Hydrolase</keyword>
<dbReference type="EMBL" id="JAGGLI010000004">
    <property type="protein sequence ID" value="MBP2026781.1"/>
    <property type="molecule type" value="Genomic_DNA"/>
</dbReference>
<dbReference type="NCBIfam" id="TIGR01887">
    <property type="entry name" value="dipeptidaselike"/>
    <property type="match status" value="1"/>
</dbReference>
<evidence type="ECO:0000256" key="7">
    <source>
        <dbReference type="ARBA" id="ARBA00022997"/>
    </source>
</evidence>